<keyword evidence="2" id="KW-0812">Transmembrane</keyword>
<feature type="transmembrane region" description="Helical" evidence="2">
    <location>
        <begin position="376"/>
        <end position="398"/>
    </location>
</feature>
<feature type="transmembrane region" description="Helical" evidence="2">
    <location>
        <begin position="328"/>
        <end position="356"/>
    </location>
</feature>
<keyword evidence="2" id="KW-0472">Membrane</keyword>
<evidence type="ECO:0000256" key="2">
    <source>
        <dbReference type="SAM" id="Phobius"/>
    </source>
</evidence>
<dbReference type="AlphaFoldDB" id="V5H699"/>
<keyword evidence="1" id="KW-0175">Coiled coil</keyword>
<dbReference type="Proteomes" id="UP000030675">
    <property type="component" value="Unassembled WGS sequence"/>
</dbReference>
<feature type="coiled-coil region" evidence="1">
    <location>
        <begin position="181"/>
        <end position="219"/>
    </location>
</feature>
<gene>
    <name evidence="3" type="ORF">PLEI_4203</name>
</gene>
<dbReference type="HOGENOM" id="CLU_558788_0_0_6"/>
<proteinExistence type="predicted"/>
<name>V5H699_PHOLE</name>
<evidence type="ECO:0000256" key="1">
    <source>
        <dbReference type="SAM" id="Coils"/>
    </source>
</evidence>
<evidence type="ECO:0000313" key="3">
    <source>
        <dbReference type="EMBL" id="GAD32527.1"/>
    </source>
</evidence>
<accession>V5H699</accession>
<reference evidence="4" key="1">
    <citation type="submission" date="2012-12" db="EMBL/GenBank/DDBJ databases">
        <title>Genome Sequence of Photobacterium leiognathi lrivu.4.1.</title>
        <authorList>
            <person name="Urbanczyk H."/>
            <person name="Ogura Y."/>
            <person name="Hayashi T."/>
            <person name="Dunlap P.V."/>
        </authorList>
    </citation>
    <scope>NUCLEOTIDE SEQUENCE [LARGE SCALE GENOMIC DNA]</scope>
    <source>
        <strain evidence="4">lrivu.4.1</strain>
    </source>
</reference>
<dbReference type="EMBL" id="DF196823">
    <property type="protein sequence ID" value="GAD32527.1"/>
    <property type="molecule type" value="Genomic_DNA"/>
</dbReference>
<dbReference type="RefSeq" id="WP_023935451.1">
    <property type="nucleotide sequence ID" value="NZ_DF196823.1"/>
</dbReference>
<feature type="coiled-coil region" evidence="1">
    <location>
        <begin position="272"/>
        <end position="320"/>
    </location>
</feature>
<organism evidence="3 4">
    <name type="scientific">Photobacterium leiognathi lrivu.4.1</name>
    <dbReference type="NCBI Taxonomy" id="1248232"/>
    <lineage>
        <taxon>Bacteria</taxon>
        <taxon>Pseudomonadati</taxon>
        <taxon>Pseudomonadota</taxon>
        <taxon>Gammaproteobacteria</taxon>
        <taxon>Vibrionales</taxon>
        <taxon>Vibrionaceae</taxon>
        <taxon>Photobacterium</taxon>
    </lineage>
</organism>
<keyword evidence="2" id="KW-1133">Transmembrane helix</keyword>
<protein>
    <submittedName>
        <fullName evidence="3">Uncharacterized protein</fullName>
    </submittedName>
</protein>
<evidence type="ECO:0000313" key="4">
    <source>
        <dbReference type="Proteomes" id="UP000030675"/>
    </source>
</evidence>
<sequence length="488" mass="55980">MTLETPLESVVTSQYDTENDNELNSFIDELRDELNQVNLNNLLELPNSIKNNYSGMYNNIYLLSDTKDLPKEIDIYRGAPACINTIKLTCRSIDNINNNNCSITISDDLSIIPQSTRIINGEVNFFFAIDRISDVINLKISKNLEIKKVGVYGFHIKNVIALCDTLKGIDKNIESNAKFINSKYNNLIKNKKSEINNINEDIKNKNIELSVNKNRIELQESQLKEINEYIIQSQKTLDNNNKITNDLIARQNDINEEINSINLGKEVAISSVKEIYSNIEKGKSDKKELEKNINEIKSNLEKYKKEASIYSTELKDFKKEIKTQNRTYLFYLSVFITTISIITYGIYSSSMQYIAIFSSPLKVDLVQLLLSRSPLILLNIGLIALYSKLLMILIPNIIDNNKQLSKVRQIEFLVKESVASLNLPTDEAIRLKLEYKMQIIREALQLTKENIINTPIESNNKKEDKEEEKITLSNLLKELKSLKEIVSK</sequence>